<gene>
    <name evidence="2" type="ORF">ABC974_17940</name>
</gene>
<proteinExistence type="predicted"/>
<name>A0ABU9Y718_9SPHN</name>
<evidence type="ECO:0000259" key="1">
    <source>
        <dbReference type="Pfam" id="PF04575"/>
    </source>
</evidence>
<dbReference type="Pfam" id="PF04575">
    <property type="entry name" value="SlipAM"/>
    <property type="match status" value="1"/>
</dbReference>
<dbReference type="InterPro" id="IPR011990">
    <property type="entry name" value="TPR-like_helical_dom_sf"/>
</dbReference>
<protein>
    <submittedName>
        <fullName evidence="2">Surface lipoprotein assembly modifier</fullName>
    </submittedName>
</protein>
<sequence length="446" mass="48156">MLQQAIMGLGSVMLPAGGAMIAQEPAPRVGADRGVTLSPPELFAYADSARDSGDFQTAEAAYRALAENRDPRLRAEARFRLGMMLADQRHDYRAAAIEFRRILDEQPKSPRVRLELARVLALMGNVGAAEREFRAADAAGLPPQVQQMVRFYANALATRKPLGGSVEVAIVPDSNVNRATRSDTLGTVLGNFTLGQDARERSGVGLALRGQGYVRHALAPGANLLVRASGSADLYRRSQFDDVILAVQVGPELLSGADRITLSAGPAWRWYGTEPYSLTLGGAANWQHPLGKRMSLRVDGGAGHVKNRRNALQDGTSFALSAAVDRAFTARSGGGLQLSASRQDARDPGYGDVAAGISGYAFREMGRTTAVLGLAYQRLEADARLALYPKRRVDDQFSLTASATWRALQVKGFAPFTRLRLERNRSTVGLYDYKRVAAEFGITSAF</sequence>
<accession>A0ABU9Y718</accession>
<dbReference type="EMBL" id="JBDIME010000018">
    <property type="protein sequence ID" value="MEN2791522.1"/>
    <property type="molecule type" value="Genomic_DNA"/>
</dbReference>
<reference evidence="2 3" key="1">
    <citation type="submission" date="2024-05" db="EMBL/GenBank/DDBJ databases">
        <authorList>
            <person name="Liu Q."/>
            <person name="Xin Y.-H."/>
        </authorList>
    </citation>
    <scope>NUCLEOTIDE SEQUENCE [LARGE SCALE GENOMIC DNA]</scope>
    <source>
        <strain evidence="2 3">CGMCC 1.10181</strain>
    </source>
</reference>
<dbReference type="Proteomes" id="UP001419910">
    <property type="component" value="Unassembled WGS sequence"/>
</dbReference>
<evidence type="ECO:0000313" key="2">
    <source>
        <dbReference type="EMBL" id="MEN2791522.1"/>
    </source>
</evidence>
<evidence type="ECO:0000313" key="3">
    <source>
        <dbReference type="Proteomes" id="UP001419910"/>
    </source>
</evidence>
<dbReference type="Gene3D" id="1.25.40.10">
    <property type="entry name" value="Tetratricopeptide repeat domain"/>
    <property type="match status" value="1"/>
</dbReference>
<dbReference type="RefSeq" id="WP_343892517.1">
    <property type="nucleotide sequence ID" value="NZ_BAAAEH010000060.1"/>
</dbReference>
<keyword evidence="3" id="KW-1185">Reference proteome</keyword>
<dbReference type="SUPFAM" id="SSF48452">
    <property type="entry name" value="TPR-like"/>
    <property type="match status" value="1"/>
</dbReference>
<keyword evidence="2" id="KW-0449">Lipoprotein</keyword>
<organism evidence="2 3">
    <name type="scientific">Sphingomonas oligophenolica</name>
    <dbReference type="NCBI Taxonomy" id="301154"/>
    <lineage>
        <taxon>Bacteria</taxon>
        <taxon>Pseudomonadati</taxon>
        <taxon>Pseudomonadota</taxon>
        <taxon>Alphaproteobacteria</taxon>
        <taxon>Sphingomonadales</taxon>
        <taxon>Sphingomonadaceae</taxon>
        <taxon>Sphingomonas</taxon>
    </lineage>
</organism>
<dbReference type="InterPro" id="IPR007655">
    <property type="entry name" value="Slam_C"/>
</dbReference>
<feature type="domain" description="Surface lipoprotein assembly modifier C-terminal" evidence="1">
    <location>
        <begin position="166"/>
        <end position="435"/>
    </location>
</feature>
<comment type="caution">
    <text evidence="2">The sequence shown here is derived from an EMBL/GenBank/DDBJ whole genome shotgun (WGS) entry which is preliminary data.</text>
</comment>
<dbReference type="Pfam" id="PF13432">
    <property type="entry name" value="TPR_16"/>
    <property type="match status" value="1"/>
</dbReference>